<proteinExistence type="predicted"/>
<reference evidence="1" key="1">
    <citation type="submission" date="2021-05" db="EMBL/GenBank/DDBJ databases">
        <authorList>
            <person name="Pan Q."/>
            <person name="Jouanno E."/>
            <person name="Zahm M."/>
            <person name="Klopp C."/>
            <person name="Cabau C."/>
            <person name="Louis A."/>
            <person name="Berthelot C."/>
            <person name="Parey E."/>
            <person name="Roest Crollius H."/>
            <person name="Montfort J."/>
            <person name="Robinson-Rechavi M."/>
            <person name="Bouchez O."/>
            <person name="Lampietro C."/>
            <person name="Lopez Roques C."/>
            <person name="Donnadieu C."/>
            <person name="Postlethwait J."/>
            <person name="Bobe J."/>
            <person name="Dillon D."/>
            <person name="Chandos A."/>
            <person name="von Hippel F."/>
            <person name="Guiguen Y."/>
        </authorList>
    </citation>
    <scope>NUCLEOTIDE SEQUENCE</scope>
    <source>
        <strain evidence="1">YG-Jan2019</strain>
    </source>
</reference>
<accession>A0ACC2FIH9</accession>
<comment type="caution">
    <text evidence="1">The sequence shown here is derived from an EMBL/GenBank/DDBJ whole genome shotgun (WGS) entry which is preliminary data.</text>
</comment>
<name>A0ACC2FIH9_DALPE</name>
<evidence type="ECO:0000313" key="2">
    <source>
        <dbReference type="Proteomes" id="UP001157502"/>
    </source>
</evidence>
<gene>
    <name evidence="1" type="ORF">DPEC_G00294420</name>
</gene>
<protein>
    <submittedName>
        <fullName evidence="1">Uncharacterized protein</fullName>
    </submittedName>
</protein>
<dbReference type="Proteomes" id="UP001157502">
    <property type="component" value="Chromosome 27"/>
</dbReference>
<dbReference type="EMBL" id="CM055754">
    <property type="protein sequence ID" value="KAJ7991165.1"/>
    <property type="molecule type" value="Genomic_DNA"/>
</dbReference>
<organism evidence="1 2">
    <name type="scientific">Dallia pectoralis</name>
    <name type="common">Alaska blackfish</name>
    <dbReference type="NCBI Taxonomy" id="75939"/>
    <lineage>
        <taxon>Eukaryota</taxon>
        <taxon>Metazoa</taxon>
        <taxon>Chordata</taxon>
        <taxon>Craniata</taxon>
        <taxon>Vertebrata</taxon>
        <taxon>Euteleostomi</taxon>
        <taxon>Actinopterygii</taxon>
        <taxon>Neopterygii</taxon>
        <taxon>Teleostei</taxon>
        <taxon>Protacanthopterygii</taxon>
        <taxon>Esociformes</taxon>
        <taxon>Umbridae</taxon>
        <taxon>Dallia</taxon>
    </lineage>
</organism>
<keyword evidence="2" id="KW-1185">Reference proteome</keyword>
<sequence>MVQLLGRKYWWSSLAEDIRDYVLSCPICAQSKTPRQLPEGKLMPLRTPARPWSHIAMDFVTDLPVSEGYTVILVVVDRFSKMCRLIPLHKLPNATQMAEVVFLQVFRQFGLPEDIVSDRGPQFISRVWKAFCDRLGVSISLSSGYHPQSNGQTERLNQEIGRYLRQQCARQPQEWSRYLPWVEYAQNSLMHSSLRLTPFQCVFGYQPPLFPWDTEPGMVPSVDEWYRQSAKVWETAHRHLQQASHHQKEFADRRRRPTPTYHPGQRVWLSTRDLRLRQSCRKLTPRYIGPFKIIRRINPVTYRLQLPRYYRIASSFHVSLLKPVHYSPMHPAVDLQPVPPPLEAEGDPVYRVKDLLDSRRRGGGIQYLVDWEGFGPEERSWIPARDVLDPALKTAFHSARPERPAPRPRGRPPGRHSRASGAARGEGDTVRTRSLRSSMGQGTRPPQANRGDQARSNSPVF</sequence>
<evidence type="ECO:0000313" key="1">
    <source>
        <dbReference type="EMBL" id="KAJ7991165.1"/>
    </source>
</evidence>